<dbReference type="SUPFAM" id="SSF55781">
    <property type="entry name" value="GAF domain-like"/>
    <property type="match status" value="2"/>
</dbReference>
<evidence type="ECO:0000256" key="9">
    <source>
        <dbReference type="SAM" id="MobiDB-lite"/>
    </source>
</evidence>
<feature type="binding site" evidence="6">
    <location>
        <begin position="668"/>
        <end position="672"/>
    </location>
    <ligand>
        <name>AMP</name>
        <dbReference type="ChEBI" id="CHEBI:456215"/>
    </ligand>
</feature>
<evidence type="ECO:0000256" key="8">
    <source>
        <dbReference type="RuleBase" id="RU363067"/>
    </source>
</evidence>
<feature type="domain" description="PDEase" evidence="10">
    <location>
        <begin position="591"/>
        <end position="970"/>
    </location>
</feature>
<dbReference type="FunFam" id="3.30.450.40:FF:000015">
    <property type="entry name" value="Phosphodiesterase"/>
    <property type="match status" value="1"/>
</dbReference>
<dbReference type="PANTHER" id="PTHR11347">
    <property type="entry name" value="CYCLIC NUCLEOTIDE PHOSPHODIESTERASE"/>
    <property type="match status" value="1"/>
</dbReference>
<evidence type="ECO:0000256" key="1">
    <source>
        <dbReference type="ARBA" id="ARBA00022535"/>
    </source>
</evidence>
<evidence type="ECO:0000256" key="5">
    <source>
        <dbReference type="PIRSR" id="PIRSR623088-1"/>
    </source>
</evidence>
<dbReference type="CDD" id="cd00077">
    <property type="entry name" value="HDc"/>
    <property type="match status" value="1"/>
</dbReference>
<dbReference type="SMART" id="SM00471">
    <property type="entry name" value="HDc"/>
    <property type="match status" value="1"/>
</dbReference>
<name>A0AAD9VDD7_ACRCE</name>
<dbReference type="Proteomes" id="UP001249851">
    <property type="component" value="Unassembled WGS sequence"/>
</dbReference>
<dbReference type="InterPro" id="IPR023174">
    <property type="entry name" value="PDEase_CS"/>
</dbReference>
<feature type="binding site" evidence="6">
    <location>
        <position position="874"/>
    </location>
    <ligand>
        <name>AMP</name>
        <dbReference type="ChEBI" id="CHEBI:456215"/>
    </ligand>
</feature>
<dbReference type="InterPro" id="IPR029016">
    <property type="entry name" value="GAF-like_dom_sf"/>
</dbReference>
<dbReference type="AlphaFoldDB" id="A0AAD9VDD7"/>
<keyword evidence="12" id="KW-1185">Reference proteome</keyword>
<evidence type="ECO:0000256" key="3">
    <source>
        <dbReference type="ARBA" id="ARBA00022737"/>
    </source>
</evidence>
<feature type="binding site" evidence="7">
    <location>
        <position position="709"/>
    </location>
    <ligand>
        <name>Zn(2+)</name>
        <dbReference type="ChEBI" id="CHEBI:29105"/>
        <label>1</label>
    </ligand>
</feature>
<feature type="binding site" evidence="6">
    <location>
        <position position="709"/>
    </location>
    <ligand>
        <name>AMP</name>
        <dbReference type="ChEBI" id="CHEBI:456215"/>
    </ligand>
</feature>
<dbReference type="PROSITE" id="PS51845">
    <property type="entry name" value="PDEASE_I_2"/>
    <property type="match status" value="1"/>
</dbReference>
<dbReference type="GO" id="GO:0007165">
    <property type="term" value="P:signal transduction"/>
    <property type="evidence" value="ECO:0007669"/>
    <property type="project" value="InterPro"/>
</dbReference>
<feature type="binding site" evidence="7">
    <location>
        <position position="708"/>
    </location>
    <ligand>
        <name>Zn(2+)</name>
        <dbReference type="ChEBI" id="CHEBI:29105"/>
        <label>1</label>
    </ligand>
</feature>
<proteinExistence type="inferred from homology"/>
<dbReference type="Pfam" id="PF01590">
    <property type="entry name" value="GAF"/>
    <property type="match status" value="2"/>
</dbReference>
<accession>A0AAD9VDD7</accession>
<dbReference type="EMBL" id="JARQWQ010000008">
    <property type="protein sequence ID" value="KAK2570244.1"/>
    <property type="molecule type" value="Genomic_DNA"/>
</dbReference>
<evidence type="ECO:0000256" key="7">
    <source>
        <dbReference type="PIRSR" id="PIRSR623088-3"/>
    </source>
</evidence>
<comment type="similarity">
    <text evidence="8">Belongs to the cyclic nucleotide phosphodiesterase family.</text>
</comment>
<evidence type="ECO:0000256" key="2">
    <source>
        <dbReference type="ARBA" id="ARBA00022723"/>
    </source>
</evidence>
<feature type="binding site" evidence="7">
    <location>
        <position position="709"/>
    </location>
    <ligand>
        <name>Zn(2+)</name>
        <dbReference type="ChEBI" id="CHEBI:29105"/>
        <label>2</label>
    </ligand>
</feature>
<keyword evidence="3" id="KW-0677">Repeat</keyword>
<evidence type="ECO:0000256" key="6">
    <source>
        <dbReference type="PIRSR" id="PIRSR623088-2"/>
    </source>
</evidence>
<dbReference type="GO" id="GO:0004114">
    <property type="term" value="F:3',5'-cyclic-nucleotide phosphodiesterase activity"/>
    <property type="evidence" value="ECO:0007669"/>
    <property type="project" value="InterPro"/>
</dbReference>
<reference evidence="11" key="1">
    <citation type="journal article" date="2023" name="G3 (Bethesda)">
        <title>Whole genome assembly and annotation of the endangered Caribbean coral Acropora cervicornis.</title>
        <authorList>
            <person name="Selwyn J.D."/>
            <person name="Vollmer S.V."/>
        </authorList>
    </citation>
    <scope>NUCLEOTIDE SEQUENCE</scope>
    <source>
        <strain evidence="11">K2</strain>
    </source>
</reference>
<keyword evidence="1" id="KW-0140">cGMP</keyword>
<organism evidence="11 12">
    <name type="scientific">Acropora cervicornis</name>
    <name type="common">Staghorn coral</name>
    <dbReference type="NCBI Taxonomy" id="6130"/>
    <lineage>
        <taxon>Eukaryota</taxon>
        <taxon>Metazoa</taxon>
        <taxon>Cnidaria</taxon>
        <taxon>Anthozoa</taxon>
        <taxon>Hexacorallia</taxon>
        <taxon>Scleractinia</taxon>
        <taxon>Astrocoeniina</taxon>
        <taxon>Acroporidae</taxon>
        <taxon>Acropora</taxon>
    </lineage>
</organism>
<comment type="caution">
    <text evidence="11">The sequence shown here is derived from an EMBL/GenBank/DDBJ whole genome shotgun (WGS) entry which is preliminary data.</text>
</comment>
<keyword evidence="4 8" id="KW-0378">Hydrolase</keyword>
<dbReference type="InterPro" id="IPR003607">
    <property type="entry name" value="HD/PDEase_dom"/>
</dbReference>
<dbReference type="PRINTS" id="PR00387">
    <property type="entry name" value="PDIESTERASE1"/>
</dbReference>
<evidence type="ECO:0000313" key="12">
    <source>
        <dbReference type="Proteomes" id="UP001249851"/>
    </source>
</evidence>
<feature type="binding site" evidence="6">
    <location>
        <position position="927"/>
    </location>
    <ligand>
        <name>AMP</name>
        <dbReference type="ChEBI" id="CHEBI:456215"/>
    </ligand>
</feature>
<dbReference type="InterPro" id="IPR023088">
    <property type="entry name" value="PDEase"/>
</dbReference>
<keyword evidence="2 7" id="KW-0479">Metal-binding</keyword>
<feature type="active site" description="Proton donor" evidence="5">
    <location>
        <position position="668"/>
    </location>
</feature>
<dbReference type="GO" id="GO:0046872">
    <property type="term" value="F:metal ion binding"/>
    <property type="evidence" value="ECO:0007669"/>
    <property type="project" value="UniProtKB-KW"/>
</dbReference>
<dbReference type="InterPro" id="IPR002073">
    <property type="entry name" value="PDEase_catalytic_dom"/>
</dbReference>
<dbReference type="InterPro" id="IPR003018">
    <property type="entry name" value="GAF"/>
</dbReference>
<dbReference type="Gene3D" id="3.30.450.40">
    <property type="match status" value="2"/>
</dbReference>
<dbReference type="PROSITE" id="PS00126">
    <property type="entry name" value="PDEASE_I_1"/>
    <property type="match status" value="1"/>
</dbReference>
<dbReference type="SMART" id="SM00065">
    <property type="entry name" value="GAF"/>
    <property type="match status" value="2"/>
</dbReference>
<protein>
    <recommendedName>
        <fullName evidence="8">Phosphodiesterase</fullName>
        <ecNumber evidence="8">3.1.4.-</ecNumber>
    </recommendedName>
</protein>
<dbReference type="SUPFAM" id="SSF109604">
    <property type="entry name" value="HD-domain/PDEase-like"/>
    <property type="match status" value="2"/>
</dbReference>
<reference evidence="11" key="2">
    <citation type="journal article" date="2023" name="Science">
        <title>Genomic signatures of disease resistance in endangered staghorn corals.</title>
        <authorList>
            <person name="Vollmer S.V."/>
            <person name="Selwyn J.D."/>
            <person name="Despard B.A."/>
            <person name="Roesel C.L."/>
        </authorList>
    </citation>
    <scope>NUCLEOTIDE SEQUENCE</scope>
    <source>
        <strain evidence="11">K2</strain>
    </source>
</reference>
<evidence type="ECO:0000259" key="10">
    <source>
        <dbReference type="PROSITE" id="PS51845"/>
    </source>
</evidence>
<feature type="binding site" evidence="7">
    <location>
        <position position="672"/>
    </location>
    <ligand>
        <name>Zn(2+)</name>
        <dbReference type="ChEBI" id="CHEBI:29105"/>
        <label>1</label>
    </ligand>
</feature>
<comment type="cofactor">
    <cofactor evidence="8">
        <name>a divalent metal cation</name>
        <dbReference type="ChEBI" id="CHEBI:60240"/>
    </cofactor>
    <text evidence="8">Binds 2 divalent metal cations per subunit. Site 1 may preferentially bind zinc ions, while site 2 has a preference for magnesium and/or manganese ions.</text>
</comment>
<dbReference type="Pfam" id="PF00233">
    <property type="entry name" value="PDEase_I"/>
    <property type="match status" value="2"/>
</dbReference>
<dbReference type="EC" id="3.1.4.-" evidence="8"/>
<dbReference type="FunFam" id="3.30.450.40:FF:000004">
    <property type="entry name" value="Phosphodiesterase"/>
    <property type="match status" value="1"/>
</dbReference>
<sequence length="986" mass="112397">MTLTFQQVERWLDDNPDLTEDYFIRKGTARMILLWNEAREECPDVFSPDASSPLKNCDDSSAKNFRFNDTVDIIGSNEEGEHINQLIEARTRALTSPITRRYSEPQRQATPKRRFFVEQNRRGSSSFVDSLDLSTCDLRDEKKRGVRSPPTRQLRKTKSLPNCGQQHALGALIESKIRLPTSIGLNAESKLDLKNSNERQFFFEIVRDIANDLDLTTLSYKILVNVGILTNADRCSLFLVEGPKGKQSLVSKVFDVQIGVPNSPAKEFIQQQKEITVPWGKGLVGYAAETGETVNIPDAYEDPRFNKEVDRQTGYHTKSILCKPVKNNEGEVVGVAQIINKMPGPVPFTQEDEEVCEMYLTFCGIGITNAKLFELSAIEFNRNRALLELVHDIFEEQTSLDKVVHKIMRRALSMLKCERCSVLLLMHPVLGNSLAEDRAQDLRITKVFNLRVSGSRNTNSTIYSEGRDDGSFTTRIAKVVASTGKTLNVPDATQDQRLKRILAMSSDNGVEAHRPILCMPIRNNKFEIIGVAQLISKLNNKPFDESDETLFEAFAIFCGLGIHNTMIYDQMAKAKAKQQVAIEVLSYHAAAKRGEIERLKNTPVPKASEFKVDSFQFDDFSLGPDQMLQASLRMFIDCGFIDEFHIDYEILCRWLITVRKNYRNVIYHNWRHAFNVAQSMFCIIKTGGMNKYLTNLECLGLIVGCLCHDLDHRGTNNAFQTKTDSPLAKLYTTSTLEHHHFNHAVIILSTEIWKVDVPGVSPSSERLEELWIVVAFYEVVEELYRCWKILVNGHDLSKRKSLLRVKGHNIFQKLNADEYRQVISYIKHSILSTDLAVNFRQRSIFFPLVERGGLDPSIPDHKDMLKAMMMTACDLNGTTKPWEIQKEVVHLVTSEFFQQGDLERSTLKMEPSALMDRQKVDELPSLQVQFFESTGIPVFKALTQFNPKIKPLLDGAESNKNRWCELERERQARQKEDDDVKEHLTT</sequence>
<feature type="region of interest" description="Disordered" evidence="9">
    <location>
        <begin position="140"/>
        <end position="160"/>
    </location>
</feature>
<dbReference type="InterPro" id="IPR036971">
    <property type="entry name" value="PDEase_catalytic_dom_sf"/>
</dbReference>
<feature type="binding site" evidence="7">
    <location>
        <position position="874"/>
    </location>
    <ligand>
        <name>Zn(2+)</name>
        <dbReference type="ChEBI" id="CHEBI:29105"/>
        <label>1</label>
    </ligand>
</feature>
<evidence type="ECO:0000256" key="4">
    <source>
        <dbReference type="ARBA" id="ARBA00022801"/>
    </source>
</evidence>
<dbReference type="Gene3D" id="1.10.1300.10">
    <property type="entry name" value="3'5'-cyclic nucleotide phosphodiesterase, catalytic domain"/>
    <property type="match status" value="1"/>
</dbReference>
<gene>
    <name evidence="11" type="ORF">P5673_005024</name>
</gene>
<evidence type="ECO:0000313" key="11">
    <source>
        <dbReference type="EMBL" id="KAK2570244.1"/>
    </source>
</evidence>